<protein>
    <submittedName>
        <fullName evidence="1">Uncharacterized protein</fullName>
    </submittedName>
</protein>
<keyword evidence="2" id="KW-1185">Reference proteome</keyword>
<name>A0A7W5DWP7_9BACT</name>
<accession>A0A7W5DWP7</accession>
<dbReference type="EMBL" id="JACHXU010000004">
    <property type="protein sequence ID" value="MBB3205835.1"/>
    <property type="molecule type" value="Genomic_DNA"/>
</dbReference>
<dbReference type="AlphaFoldDB" id="A0A7W5DWP7"/>
<comment type="caution">
    <text evidence="1">The sequence shown here is derived from an EMBL/GenBank/DDBJ whole genome shotgun (WGS) entry which is preliminary data.</text>
</comment>
<organism evidence="1 2">
    <name type="scientific">Aporhodopirellula rubra</name>
    <dbReference type="NCBI Taxonomy" id="980271"/>
    <lineage>
        <taxon>Bacteria</taxon>
        <taxon>Pseudomonadati</taxon>
        <taxon>Planctomycetota</taxon>
        <taxon>Planctomycetia</taxon>
        <taxon>Pirellulales</taxon>
        <taxon>Pirellulaceae</taxon>
        <taxon>Aporhodopirellula</taxon>
    </lineage>
</organism>
<dbReference type="Proteomes" id="UP000536179">
    <property type="component" value="Unassembled WGS sequence"/>
</dbReference>
<gene>
    <name evidence="1" type="ORF">FHS27_001639</name>
</gene>
<reference evidence="1 2" key="1">
    <citation type="submission" date="2020-08" db="EMBL/GenBank/DDBJ databases">
        <title>Genomic Encyclopedia of Type Strains, Phase III (KMG-III): the genomes of soil and plant-associated and newly described type strains.</title>
        <authorList>
            <person name="Whitman W."/>
        </authorList>
    </citation>
    <scope>NUCLEOTIDE SEQUENCE [LARGE SCALE GENOMIC DNA]</scope>
    <source>
        <strain evidence="1 2">CECT 8075</strain>
    </source>
</reference>
<proteinExistence type="predicted"/>
<evidence type="ECO:0000313" key="1">
    <source>
        <dbReference type="EMBL" id="MBB3205835.1"/>
    </source>
</evidence>
<evidence type="ECO:0000313" key="2">
    <source>
        <dbReference type="Proteomes" id="UP000536179"/>
    </source>
</evidence>
<sequence>MSGSPAGKSIFEFDGCSVVMFGSAILNAVCITVTGLCDVESLFEPSLILASIKKCRKHSAFDVCIGGYQNLNPRTQTGCTAIAP</sequence>